<name>A0A077WRR8_9FUNG</name>
<gene>
    <name evidence="1" type="ORF">LRAMOSA02596</name>
</gene>
<sequence>MQPTINTRNIDDAFIHIGTASSQQSLIRKALLHMFAWLNSGRLDDALVQYLLGYVIEHFHTGPYKHDEAIVLAAPITPVSSLCSEVNCKELNIKDEYRIWKRILQYGEERHSISTIAAASRPFASQY</sequence>
<dbReference type="EMBL" id="LK023335">
    <property type="protein sequence ID" value="CDS09919.1"/>
    <property type="molecule type" value="Genomic_DNA"/>
</dbReference>
<evidence type="ECO:0000313" key="1">
    <source>
        <dbReference type="EMBL" id="CDS09919.1"/>
    </source>
</evidence>
<reference evidence="1" key="1">
    <citation type="journal article" date="2014" name="Genome Announc.">
        <title>De novo whole-genome sequence and genome annotation of Lichtheimia ramosa.</title>
        <authorList>
            <person name="Linde J."/>
            <person name="Schwartze V."/>
            <person name="Binder U."/>
            <person name="Lass-Florl C."/>
            <person name="Voigt K."/>
            <person name="Horn F."/>
        </authorList>
    </citation>
    <scope>NUCLEOTIDE SEQUENCE</scope>
    <source>
        <strain evidence="1">JMRC FSU:6197</strain>
    </source>
</reference>
<protein>
    <submittedName>
        <fullName evidence="1">Uncharacterized protein</fullName>
    </submittedName>
</protein>
<organism evidence="1">
    <name type="scientific">Lichtheimia ramosa</name>
    <dbReference type="NCBI Taxonomy" id="688394"/>
    <lineage>
        <taxon>Eukaryota</taxon>
        <taxon>Fungi</taxon>
        <taxon>Fungi incertae sedis</taxon>
        <taxon>Mucoromycota</taxon>
        <taxon>Mucoromycotina</taxon>
        <taxon>Mucoromycetes</taxon>
        <taxon>Mucorales</taxon>
        <taxon>Lichtheimiaceae</taxon>
        <taxon>Lichtheimia</taxon>
    </lineage>
</organism>
<dbReference type="AlphaFoldDB" id="A0A077WRR8"/>
<accession>A0A077WRR8</accession>
<proteinExistence type="predicted"/>